<dbReference type="AlphaFoldDB" id="X7ZKN2"/>
<evidence type="ECO:0000256" key="1">
    <source>
        <dbReference type="SAM" id="MobiDB-lite"/>
    </source>
</evidence>
<organism evidence="2">
    <name type="scientific">Mycobacterium xenopi 4042</name>
    <dbReference type="NCBI Taxonomy" id="1299334"/>
    <lineage>
        <taxon>Bacteria</taxon>
        <taxon>Bacillati</taxon>
        <taxon>Actinomycetota</taxon>
        <taxon>Actinomycetes</taxon>
        <taxon>Mycobacteriales</taxon>
        <taxon>Mycobacteriaceae</taxon>
        <taxon>Mycobacterium</taxon>
    </lineage>
</organism>
<accession>X7ZKN2</accession>
<comment type="caution">
    <text evidence="2">The sequence shown here is derived from an EMBL/GenBank/DDBJ whole genome shotgun (WGS) entry which is preliminary data.</text>
</comment>
<sequence>MRAPLAGLGSNEYCRPSKKLTIATDRRTHFRFRRPRPKAIDHPPRETWLWSTSCTSRSCSCAAPDLGESPSDHRQQRLRRRST</sequence>
<proteinExistence type="predicted"/>
<protein>
    <submittedName>
        <fullName evidence="2">Uncharacterized protein</fullName>
    </submittedName>
</protein>
<reference evidence="2" key="1">
    <citation type="submission" date="2014-01" db="EMBL/GenBank/DDBJ databases">
        <authorList>
            <person name="Brown-Elliot B."/>
            <person name="Wallace R."/>
            <person name="Lenaerts A."/>
            <person name="Ordway D."/>
            <person name="DeGroote M.A."/>
            <person name="Parker T."/>
            <person name="Sizemore C."/>
            <person name="Tallon L.J."/>
            <person name="Sadzewicz L.K."/>
            <person name="Sengamalay N."/>
            <person name="Fraser C.M."/>
            <person name="Hine E."/>
            <person name="Shefchek K.A."/>
            <person name="Das S.P."/>
            <person name="Tettelin H."/>
        </authorList>
    </citation>
    <scope>NUCLEOTIDE SEQUENCE [LARGE SCALE GENOMIC DNA]</scope>
    <source>
        <strain evidence="2">4042</strain>
    </source>
</reference>
<feature type="region of interest" description="Disordered" evidence="1">
    <location>
        <begin position="64"/>
        <end position="83"/>
    </location>
</feature>
<name>X7ZKN2_MYCXE</name>
<gene>
    <name evidence="2" type="ORF">I553_10407</name>
</gene>
<dbReference type="EMBL" id="JAOB01000073">
    <property type="protein sequence ID" value="EUA19248.1"/>
    <property type="molecule type" value="Genomic_DNA"/>
</dbReference>
<evidence type="ECO:0000313" key="2">
    <source>
        <dbReference type="EMBL" id="EUA19248.1"/>
    </source>
</evidence>